<dbReference type="Gene3D" id="3.40.50.720">
    <property type="entry name" value="NAD(P)-binding Rossmann-like Domain"/>
    <property type="match status" value="1"/>
</dbReference>
<dbReference type="Pfam" id="PF00106">
    <property type="entry name" value="adh_short"/>
    <property type="match status" value="1"/>
</dbReference>
<evidence type="ECO:0000256" key="1">
    <source>
        <dbReference type="ARBA" id="ARBA00006484"/>
    </source>
</evidence>
<dbReference type="PANTHER" id="PTHR43976:SF16">
    <property type="entry name" value="SHORT-CHAIN DEHYDROGENASE_REDUCTASE FAMILY PROTEIN"/>
    <property type="match status" value="1"/>
</dbReference>
<gene>
    <name evidence="4" type="ORF">GSM42_00335</name>
</gene>
<comment type="similarity">
    <text evidence="1 3">Belongs to the short-chain dehydrogenases/reductases (SDR) family.</text>
</comment>
<dbReference type="FunFam" id="3.40.50.720:FF:000084">
    <property type="entry name" value="Short-chain dehydrogenase reductase"/>
    <property type="match status" value="1"/>
</dbReference>
<dbReference type="CDD" id="cd05233">
    <property type="entry name" value="SDR_c"/>
    <property type="match status" value="1"/>
</dbReference>
<dbReference type="AlphaFoldDB" id="A0A6I4VR25"/>
<dbReference type="InterPro" id="IPR002347">
    <property type="entry name" value="SDR_fam"/>
</dbReference>
<name>A0A6I4VR25_9BACL</name>
<protein>
    <submittedName>
        <fullName evidence="4">SDR family NAD(P)-dependent oxidoreductase</fullName>
    </submittedName>
</protein>
<comment type="caution">
    <text evidence="4">The sequence shown here is derived from an EMBL/GenBank/DDBJ whole genome shotgun (WGS) entry which is preliminary data.</text>
</comment>
<sequence>MWRDIVSKTAIVTGASRGVGYEIVKQFVQAGYQVVATARNKEYLHQLTRNAPDQILPVACDITKRDQVEDVVNQAISKWGQLDILVNNAGVGHFAPVEDLTEEQWDEMLEVNSKGPFLTCKYAIPHLKETKGHIVNISSGAGLNAFANGGGYCASKFALMALSDALTQELKPHHVRVSTICPGSIKTNFGTPKDWALSPEKVAETVQMVISSPKEVIYGQIVMRPQVP</sequence>
<evidence type="ECO:0000313" key="4">
    <source>
        <dbReference type="EMBL" id="MXQ52220.1"/>
    </source>
</evidence>
<keyword evidence="2" id="KW-0560">Oxidoreductase</keyword>
<dbReference type="InterPro" id="IPR051911">
    <property type="entry name" value="SDR_oxidoreductase"/>
</dbReference>
<evidence type="ECO:0000256" key="3">
    <source>
        <dbReference type="RuleBase" id="RU000363"/>
    </source>
</evidence>
<dbReference type="GO" id="GO:0016491">
    <property type="term" value="F:oxidoreductase activity"/>
    <property type="evidence" value="ECO:0007669"/>
    <property type="project" value="UniProtKB-KW"/>
</dbReference>
<keyword evidence="5" id="KW-1185">Reference proteome</keyword>
<dbReference type="PANTHER" id="PTHR43976">
    <property type="entry name" value="SHORT CHAIN DEHYDROGENASE"/>
    <property type="match status" value="1"/>
</dbReference>
<accession>A0A6I4VR25</accession>
<organism evidence="4 5">
    <name type="scientific">Shimazuella alba</name>
    <dbReference type="NCBI Taxonomy" id="2690964"/>
    <lineage>
        <taxon>Bacteria</taxon>
        <taxon>Bacillati</taxon>
        <taxon>Bacillota</taxon>
        <taxon>Bacilli</taxon>
        <taxon>Bacillales</taxon>
        <taxon>Thermoactinomycetaceae</taxon>
        <taxon>Shimazuella</taxon>
    </lineage>
</organism>
<dbReference type="EMBL" id="WUUL01000001">
    <property type="protein sequence ID" value="MXQ52220.1"/>
    <property type="molecule type" value="Genomic_DNA"/>
</dbReference>
<dbReference type="SUPFAM" id="SSF51735">
    <property type="entry name" value="NAD(P)-binding Rossmann-fold domains"/>
    <property type="match status" value="1"/>
</dbReference>
<dbReference type="InterPro" id="IPR036291">
    <property type="entry name" value="NAD(P)-bd_dom_sf"/>
</dbReference>
<evidence type="ECO:0000313" key="5">
    <source>
        <dbReference type="Proteomes" id="UP000430692"/>
    </source>
</evidence>
<proteinExistence type="inferred from homology"/>
<reference evidence="4 5" key="1">
    <citation type="submission" date="2019-12" db="EMBL/GenBank/DDBJ databases">
        <title>Whole-genome analyses of novel actinobacteria.</title>
        <authorList>
            <person name="Sahin N."/>
            <person name="Saygin H."/>
        </authorList>
    </citation>
    <scope>NUCLEOTIDE SEQUENCE [LARGE SCALE GENOMIC DNA]</scope>
    <source>
        <strain evidence="4 5">KC615</strain>
    </source>
</reference>
<dbReference type="GO" id="GO:0008206">
    <property type="term" value="P:bile acid metabolic process"/>
    <property type="evidence" value="ECO:0007669"/>
    <property type="project" value="UniProtKB-ARBA"/>
</dbReference>
<dbReference type="Proteomes" id="UP000430692">
    <property type="component" value="Unassembled WGS sequence"/>
</dbReference>
<evidence type="ECO:0000256" key="2">
    <source>
        <dbReference type="ARBA" id="ARBA00023002"/>
    </source>
</evidence>
<dbReference type="PRINTS" id="PR00080">
    <property type="entry name" value="SDRFAMILY"/>
</dbReference>
<dbReference type="PRINTS" id="PR00081">
    <property type="entry name" value="GDHRDH"/>
</dbReference>